<evidence type="ECO:0000313" key="2">
    <source>
        <dbReference type="EMBL" id="MDC3418073.1"/>
    </source>
</evidence>
<comment type="caution">
    <text evidence="2">The sequence shown here is derived from an EMBL/GenBank/DDBJ whole genome shotgun (WGS) entry which is preliminary data.</text>
</comment>
<organism evidence="2 3">
    <name type="scientific">Aquibacillus salsiterrae</name>
    <dbReference type="NCBI Taxonomy" id="2950439"/>
    <lineage>
        <taxon>Bacteria</taxon>
        <taxon>Bacillati</taxon>
        <taxon>Bacillota</taxon>
        <taxon>Bacilli</taxon>
        <taxon>Bacillales</taxon>
        <taxon>Bacillaceae</taxon>
        <taxon>Aquibacillus</taxon>
    </lineage>
</organism>
<sequence>MLFAENTPNNAGVKIYGDFMDFENLYESLHEVVGEEGDYPAYQGGQLRVLGVCYDIRHAIMGDREFHFVDNGLDQDKMRRTSMITSDKNLYMSFYVYWPEVLFVNMVLNDFTHIYAAQKTNKAYNRLTHKNTIWDSTIAQVRMFQAAIAKVIKSSVSESSYARVIGLMNSDYNDMAHFTTQYLDLLNIKFLKMDKEKRQKNITVMIKRLAEKGKEYQDVKREVEEAAREYKCSTEDIRLKVEYPEDIDW</sequence>
<gene>
    <name evidence="2" type="ORF">NC799_14365</name>
</gene>
<evidence type="ECO:0000313" key="3">
    <source>
        <dbReference type="Proteomes" id="UP001145069"/>
    </source>
</evidence>
<accession>A0A9X4AHD3</accession>
<keyword evidence="1" id="KW-0175">Coiled coil</keyword>
<protein>
    <submittedName>
        <fullName evidence="2">Uncharacterized protein</fullName>
    </submittedName>
</protein>
<name>A0A9X4AHD3_9BACI</name>
<keyword evidence="3" id="KW-1185">Reference proteome</keyword>
<reference evidence="2" key="1">
    <citation type="submission" date="2022-06" db="EMBL/GenBank/DDBJ databases">
        <title>Aquibacillus sp. a new bacterium isolated from soil saline samples.</title>
        <authorList>
            <person name="Galisteo C."/>
            <person name="De La Haba R."/>
            <person name="Sanchez-Porro C."/>
            <person name="Ventosa A."/>
        </authorList>
    </citation>
    <scope>NUCLEOTIDE SEQUENCE</scope>
    <source>
        <strain evidence="2">3ASR75-54</strain>
    </source>
</reference>
<feature type="coiled-coil region" evidence="1">
    <location>
        <begin position="206"/>
        <end position="236"/>
    </location>
</feature>
<proteinExistence type="predicted"/>
<evidence type="ECO:0000256" key="1">
    <source>
        <dbReference type="SAM" id="Coils"/>
    </source>
</evidence>
<dbReference type="AlphaFoldDB" id="A0A9X4AHD3"/>
<dbReference type="InterPro" id="IPR054199">
    <property type="entry name" value="DUF6904"/>
</dbReference>
<dbReference type="EMBL" id="JAMQKC010000019">
    <property type="protein sequence ID" value="MDC3418073.1"/>
    <property type="molecule type" value="Genomic_DNA"/>
</dbReference>
<dbReference type="Proteomes" id="UP001145069">
    <property type="component" value="Unassembled WGS sequence"/>
</dbReference>
<dbReference type="RefSeq" id="WP_272447136.1">
    <property type="nucleotide sequence ID" value="NZ_JAMQKC010000019.1"/>
</dbReference>
<dbReference type="Pfam" id="PF21845">
    <property type="entry name" value="DUF6904"/>
    <property type="match status" value="1"/>
</dbReference>